<dbReference type="PANTHER" id="PTHR10192">
    <property type="entry name" value="MOLYBDOPTERIN BIOSYNTHESIS PROTEIN"/>
    <property type="match status" value="1"/>
</dbReference>
<dbReference type="EMBL" id="JBHSUA010000006">
    <property type="protein sequence ID" value="MFC6395585.1"/>
    <property type="molecule type" value="Genomic_DNA"/>
</dbReference>
<dbReference type="CDD" id="cd00887">
    <property type="entry name" value="MoeA"/>
    <property type="match status" value="1"/>
</dbReference>
<dbReference type="InterPro" id="IPR038987">
    <property type="entry name" value="MoeA-like"/>
</dbReference>
<reference evidence="9" key="1">
    <citation type="journal article" date="2019" name="Int. J. Syst. Evol. Microbiol.">
        <title>The Global Catalogue of Microorganisms (GCM) 10K type strain sequencing project: providing services to taxonomists for standard genome sequencing and annotation.</title>
        <authorList>
            <consortium name="The Broad Institute Genomics Platform"/>
            <consortium name="The Broad Institute Genome Sequencing Center for Infectious Disease"/>
            <person name="Wu L."/>
            <person name="Ma J."/>
        </authorList>
    </citation>
    <scope>NUCLEOTIDE SEQUENCE [LARGE SCALE GENOMIC DNA]</scope>
    <source>
        <strain evidence="9">CGMCC 1.15277</strain>
    </source>
</reference>
<dbReference type="InterPro" id="IPR036688">
    <property type="entry name" value="MoeA_C_domain_IV_sf"/>
</dbReference>
<proteinExistence type="inferred from homology"/>
<dbReference type="InterPro" id="IPR005110">
    <property type="entry name" value="MoeA_linker/N"/>
</dbReference>
<dbReference type="EC" id="2.10.1.1" evidence="5"/>
<dbReference type="Pfam" id="PF03453">
    <property type="entry name" value="MoeA_N"/>
    <property type="match status" value="1"/>
</dbReference>
<dbReference type="PANTHER" id="PTHR10192:SF5">
    <property type="entry name" value="GEPHYRIN"/>
    <property type="match status" value="1"/>
</dbReference>
<keyword evidence="5" id="KW-0501">Molybdenum cofactor biosynthesis</keyword>
<evidence type="ECO:0000259" key="7">
    <source>
        <dbReference type="SMART" id="SM00852"/>
    </source>
</evidence>
<comment type="cofactor">
    <cofactor evidence="5">
        <name>Mg(2+)</name>
        <dbReference type="ChEBI" id="CHEBI:18420"/>
    </cofactor>
</comment>
<keyword evidence="5" id="KW-0479">Metal-binding</keyword>
<keyword evidence="5" id="KW-0460">Magnesium</keyword>
<comment type="caution">
    <text evidence="8">The sequence shown here is derived from an EMBL/GenBank/DDBJ whole genome shotgun (WGS) entry which is preliminary data.</text>
</comment>
<dbReference type="InterPro" id="IPR036135">
    <property type="entry name" value="MoeA_linker/N_sf"/>
</dbReference>
<dbReference type="Gene3D" id="3.90.105.10">
    <property type="entry name" value="Molybdopterin biosynthesis moea protein, domain 2"/>
    <property type="match status" value="1"/>
</dbReference>
<dbReference type="RefSeq" id="WP_343886325.1">
    <property type="nucleotide sequence ID" value="NZ_BAAAKI010000014.1"/>
</dbReference>
<dbReference type="Gene3D" id="2.40.340.10">
    <property type="entry name" value="MoeA, C-terminal, domain IV"/>
    <property type="match status" value="1"/>
</dbReference>
<dbReference type="SUPFAM" id="SSF63882">
    <property type="entry name" value="MoeA N-terminal region -like"/>
    <property type="match status" value="1"/>
</dbReference>
<accession>A0ABW1WWX0</accession>
<evidence type="ECO:0000256" key="6">
    <source>
        <dbReference type="SAM" id="MobiDB-lite"/>
    </source>
</evidence>
<keyword evidence="3 5" id="KW-0500">Molybdenum</keyword>
<comment type="similarity">
    <text evidence="2 5">Belongs to the MoeA family.</text>
</comment>
<feature type="region of interest" description="Disordered" evidence="6">
    <location>
        <begin position="1"/>
        <end position="36"/>
    </location>
</feature>
<dbReference type="InterPro" id="IPR036425">
    <property type="entry name" value="MoaB/Mog-like_dom_sf"/>
</dbReference>
<sequence length="430" mass="45016">MALFGRKKKVAAPTDEAVPEPTLPEAPEPDGDGRRTVDAHRDYVLGLVQPLPPFGMALLDAWGLALCESVPAATDLPAFDSATVDGYGVRAEDVAGATQGEPRGLTLRPGGASGPLTTGKATPVAAGQPMPEGADCVLPKEFTTAKDQRLRVLEPVVAGENVRARASLMVDGDKVLEQGRVLDARSIGLLAEAGVDKVLARPRPRVVVVSIGSDLVDPSRRLTSPEQHFDATSYTLAAAAKAEGCQVWRVAVDSEDVTRVREVIGDQLIRADLVITTGGLEGAAVLEQVAPGLGRCDITDLALQPGSRQGFGLMGDDEVPLLMLPSNPTGALVGFHAFGRPVIRTLMGVEPVTPVNQRAITTTIVRSTPGVFTAIPAFVREEGGRHSVDLVHGDHPSANLATANALVVLAEGAEDVPAGQPVVVWMIDRD</sequence>
<dbReference type="InterPro" id="IPR001453">
    <property type="entry name" value="MoaB/Mog_dom"/>
</dbReference>
<keyword evidence="9" id="KW-1185">Reference proteome</keyword>
<dbReference type="SMART" id="SM00852">
    <property type="entry name" value="MoCF_biosynth"/>
    <property type="match status" value="1"/>
</dbReference>
<feature type="compositionally biased region" description="Basic residues" evidence="6">
    <location>
        <begin position="1"/>
        <end position="10"/>
    </location>
</feature>
<evidence type="ECO:0000313" key="8">
    <source>
        <dbReference type="EMBL" id="MFC6395585.1"/>
    </source>
</evidence>
<comment type="pathway">
    <text evidence="5">Cofactor biosynthesis; molybdopterin biosynthesis.</text>
</comment>
<comment type="catalytic activity">
    <reaction evidence="4">
        <text>adenylyl-molybdopterin + molybdate = Mo-molybdopterin + AMP + H(+)</text>
        <dbReference type="Rhea" id="RHEA:35047"/>
        <dbReference type="ChEBI" id="CHEBI:15378"/>
        <dbReference type="ChEBI" id="CHEBI:36264"/>
        <dbReference type="ChEBI" id="CHEBI:62727"/>
        <dbReference type="ChEBI" id="CHEBI:71302"/>
        <dbReference type="ChEBI" id="CHEBI:456215"/>
        <dbReference type="EC" id="2.10.1.1"/>
    </reaction>
</comment>
<comment type="function">
    <text evidence="1 5">Catalyzes the insertion of molybdate into adenylated molybdopterin with the concomitant release of AMP.</text>
</comment>
<evidence type="ECO:0000256" key="5">
    <source>
        <dbReference type="RuleBase" id="RU365090"/>
    </source>
</evidence>
<feature type="region of interest" description="Disordered" evidence="6">
    <location>
        <begin position="96"/>
        <end position="115"/>
    </location>
</feature>
<dbReference type="SUPFAM" id="SSF53218">
    <property type="entry name" value="Molybdenum cofactor biosynthesis proteins"/>
    <property type="match status" value="1"/>
</dbReference>
<evidence type="ECO:0000256" key="1">
    <source>
        <dbReference type="ARBA" id="ARBA00002901"/>
    </source>
</evidence>
<dbReference type="SUPFAM" id="SSF63867">
    <property type="entry name" value="MoeA C-terminal domain-like"/>
    <property type="match status" value="1"/>
</dbReference>
<protein>
    <recommendedName>
        <fullName evidence="5">Molybdopterin molybdenumtransferase</fullName>
        <ecNumber evidence="5">2.10.1.1</ecNumber>
    </recommendedName>
</protein>
<dbReference type="Pfam" id="PF00994">
    <property type="entry name" value="MoCF_biosynth"/>
    <property type="match status" value="1"/>
</dbReference>
<dbReference type="Gene3D" id="2.170.190.11">
    <property type="entry name" value="Molybdopterin biosynthesis moea protein, domain 3"/>
    <property type="match status" value="1"/>
</dbReference>
<name>A0ABW1WWX0_9ACTN</name>
<evidence type="ECO:0000256" key="2">
    <source>
        <dbReference type="ARBA" id="ARBA00010763"/>
    </source>
</evidence>
<feature type="domain" description="MoaB/Mog" evidence="7">
    <location>
        <begin position="207"/>
        <end position="345"/>
    </location>
</feature>
<evidence type="ECO:0000256" key="4">
    <source>
        <dbReference type="ARBA" id="ARBA00047317"/>
    </source>
</evidence>
<dbReference type="NCBIfam" id="NF045515">
    <property type="entry name" value="Glp_gephyrin"/>
    <property type="match status" value="1"/>
</dbReference>
<dbReference type="Gene3D" id="3.40.980.10">
    <property type="entry name" value="MoaB/Mog-like domain"/>
    <property type="match status" value="1"/>
</dbReference>
<dbReference type="Proteomes" id="UP001596266">
    <property type="component" value="Unassembled WGS sequence"/>
</dbReference>
<evidence type="ECO:0000256" key="3">
    <source>
        <dbReference type="ARBA" id="ARBA00022505"/>
    </source>
</evidence>
<evidence type="ECO:0000313" key="9">
    <source>
        <dbReference type="Proteomes" id="UP001596266"/>
    </source>
</evidence>
<keyword evidence="5" id="KW-0808">Transferase</keyword>
<gene>
    <name evidence="8" type="primary">glp</name>
    <name evidence="8" type="ORF">ACFP57_01055</name>
</gene>
<organism evidence="8 9">
    <name type="scientific">Luteococcus sanguinis</name>
    <dbReference type="NCBI Taxonomy" id="174038"/>
    <lineage>
        <taxon>Bacteria</taxon>
        <taxon>Bacillati</taxon>
        <taxon>Actinomycetota</taxon>
        <taxon>Actinomycetes</taxon>
        <taxon>Propionibacteriales</taxon>
        <taxon>Propionibacteriaceae</taxon>
        <taxon>Luteococcus</taxon>
    </lineage>
</organism>